<reference evidence="3 4" key="1">
    <citation type="submission" date="2022-12" db="EMBL/GenBank/DDBJ databases">
        <title>Chromosome-scale assembly of the Ensete ventricosum genome.</title>
        <authorList>
            <person name="Dussert Y."/>
            <person name="Stocks J."/>
            <person name="Wendawek A."/>
            <person name="Woldeyes F."/>
            <person name="Nichols R.A."/>
            <person name="Borrell J.S."/>
        </authorList>
    </citation>
    <scope>NUCLEOTIDE SEQUENCE [LARGE SCALE GENOMIC DNA]</scope>
    <source>
        <strain evidence="4">cv. Maze</strain>
        <tissue evidence="3">Seeds</tissue>
    </source>
</reference>
<gene>
    <name evidence="3" type="ORF">OPV22_034418</name>
</gene>
<proteinExistence type="predicted"/>
<name>A0AAV8PSF1_ENSVE</name>
<evidence type="ECO:0000256" key="1">
    <source>
        <dbReference type="SAM" id="MobiDB-lite"/>
    </source>
</evidence>
<keyword evidence="2" id="KW-0732">Signal</keyword>
<accession>A0AAV8PSF1</accession>
<feature type="chain" id="PRO_5044012406" evidence="2">
    <location>
        <begin position="26"/>
        <end position="86"/>
    </location>
</feature>
<keyword evidence="4" id="KW-1185">Reference proteome</keyword>
<feature type="region of interest" description="Disordered" evidence="1">
    <location>
        <begin position="62"/>
        <end position="86"/>
    </location>
</feature>
<organism evidence="3 4">
    <name type="scientific">Ensete ventricosum</name>
    <name type="common">Abyssinian banana</name>
    <name type="synonym">Musa ensete</name>
    <dbReference type="NCBI Taxonomy" id="4639"/>
    <lineage>
        <taxon>Eukaryota</taxon>
        <taxon>Viridiplantae</taxon>
        <taxon>Streptophyta</taxon>
        <taxon>Embryophyta</taxon>
        <taxon>Tracheophyta</taxon>
        <taxon>Spermatophyta</taxon>
        <taxon>Magnoliopsida</taxon>
        <taxon>Liliopsida</taxon>
        <taxon>Zingiberales</taxon>
        <taxon>Musaceae</taxon>
        <taxon>Ensete</taxon>
    </lineage>
</organism>
<feature type="signal peptide" evidence="2">
    <location>
        <begin position="1"/>
        <end position="25"/>
    </location>
</feature>
<dbReference type="PANTHER" id="PTHR37908:SF3">
    <property type="entry name" value="TRANSMEMBRANE PROTEIN"/>
    <property type="match status" value="1"/>
</dbReference>
<evidence type="ECO:0000313" key="4">
    <source>
        <dbReference type="Proteomes" id="UP001222027"/>
    </source>
</evidence>
<sequence>MARFLLLALVLASALLFLSFPAGLGRRVHVMRHYKKTWNSPAPLDTEETRIGRKMMETEMDYQDPTANTNPRNGALFDTLTPPPVH</sequence>
<dbReference type="PANTHER" id="PTHR37908">
    <property type="entry name" value="TRANSMEMBRANE PROTEIN"/>
    <property type="match status" value="1"/>
</dbReference>
<dbReference type="Proteomes" id="UP001222027">
    <property type="component" value="Unassembled WGS sequence"/>
</dbReference>
<evidence type="ECO:0000256" key="2">
    <source>
        <dbReference type="SAM" id="SignalP"/>
    </source>
</evidence>
<protein>
    <submittedName>
        <fullName evidence="3">Uncharacterized protein</fullName>
    </submittedName>
</protein>
<evidence type="ECO:0000313" key="3">
    <source>
        <dbReference type="EMBL" id="KAJ8461492.1"/>
    </source>
</evidence>
<dbReference type="EMBL" id="JAQQAF010000009">
    <property type="protein sequence ID" value="KAJ8461492.1"/>
    <property type="molecule type" value="Genomic_DNA"/>
</dbReference>
<dbReference type="AlphaFoldDB" id="A0AAV8PSF1"/>
<comment type="caution">
    <text evidence="3">The sequence shown here is derived from an EMBL/GenBank/DDBJ whole genome shotgun (WGS) entry which is preliminary data.</text>
</comment>